<dbReference type="FunCoup" id="B4JW43">
    <property type="interactions" value="4"/>
</dbReference>
<evidence type="ECO:0000313" key="3">
    <source>
        <dbReference type="Proteomes" id="UP000001070"/>
    </source>
</evidence>
<proteinExistence type="predicted"/>
<dbReference type="EMBL" id="CH916375">
    <property type="protein sequence ID" value="EDV98181.1"/>
    <property type="molecule type" value="Genomic_DNA"/>
</dbReference>
<dbReference type="MEROPS" id="I29.009"/>
<dbReference type="Pfam" id="PF08246">
    <property type="entry name" value="Inhibitor_I29"/>
    <property type="match status" value="1"/>
</dbReference>
<accession>B4JW43</accession>
<dbReference type="GO" id="GO:0007616">
    <property type="term" value="P:long-term memory"/>
    <property type="evidence" value="ECO:0007669"/>
    <property type="project" value="EnsemblMetazoa"/>
</dbReference>
<reference evidence="2 3" key="1">
    <citation type="journal article" date="2007" name="Nature">
        <title>Evolution of genes and genomes on the Drosophila phylogeny.</title>
        <authorList>
            <consortium name="Drosophila 12 Genomes Consortium"/>
            <person name="Clark A.G."/>
            <person name="Eisen M.B."/>
            <person name="Smith D.R."/>
            <person name="Bergman C.M."/>
            <person name="Oliver B."/>
            <person name="Markow T.A."/>
            <person name="Kaufman T.C."/>
            <person name="Kellis M."/>
            <person name="Gelbart W."/>
            <person name="Iyer V.N."/>
            <person name="Pollard D.A."/>
            <person name="Sackton T.B."/>
            <person name="Larracuente A.M."/>
            <person name="Singh N.D."/>
            <person name="Abad J.P."/>
            <person name="Abt D.N."/>
            <person name="Adryan B."/>
            <person name="Aguade M."/>
            <person name="Akashi H."/>
            <person name="Anderson W.W."/>
            <person name="Aquadro C.F."/>
            <person name="Ardell D.H."/>
            <person name="Arguello R."/>
            <person name="Artieri C.G."/>
            <person name="Barbash D.A."/>
            <person name="Barker D."/>
            <person name="Barsanti P."/>
            <person name="Batterham P."/>
            <person name="Batzoglou S."/>
            <person name="Begun D."/>
            <person name="Bhutkar A."/>
            <person name="Blanco E."/>
            <person name="Bosak S.A."/>
            <person name="Bradley R.K."/>
            <person name="Brand A.D."/>
            <person name="Brent M.R."/>
            <person name="Brooks A.N."/>
            <person name="Brown R.H."/>
            <person name="Butlin R.K."/>
            <person name="Caggese C."/>
            <person name="Calvi B.R."/>
            <person name="Bernardo de Carvalho A."/>
            <person name="Caspi A."/>
            <person name="Castrezana S."/>
            <person name="Celniker S.E."/>
            <person name="Chang J.L."/>
            <person name="Chapple C."/>
            <person name="Chatterji S."/>
            <person name="Chinwalla A."/>
            <person name="Civetta A."/>
            <person name="Clifton S.W."/>
            <person name="Comeron J.M."/>
            <person name="Costello J.C."/>
            <person name="Coyne J.A."/>
            <person name="Daub J."/>
            <person name="David R.G."/>
            <person name="Delcher A.L."/>
            <person name="Delehaunty K."/>
            <person name="Do C.B."/>
            <person name="Ebling H."/>
            <person name="Edwards K."/>
            <person name="Eickbush T."/>
            <person name="Evans J.D."/>
            <person name="Filipski A."/>
            <person name="Findeiss S."/>
            <person name="Freyhult E."/>
            <person name="Fulton L."/>
            <person name="Fulton R."/>
            <person name="Garcia A.C."/>
            <person name="Gardiner A."/>
            <person name="Garfield D.A."/>
            <person name="Garvin B.E."/>
            <person name="Gibson G."/>
            <person name="Gilbert D."/>
            <person name="Gnerre S."/>
            <person name="Godfrey J."/>
            <person name="Good R."/>
            <person name="Gotea V."/>
            <person name="Gravely B."/>
            <person name="Greenberg A.J."/>
            <person name="Griffiths-Jones S."/>
            <person name="Gross S."/>
            <person name="Guigo R."/>
            <person name="Gustafson E.A."/>
            <person name="Haerty W."/>
            <person name="Hahn M.W."/>
            <person name="Halligan D.L."/>
            <person name="Halpern A.L."/>
            <person name="Halter G.M."/>
            <person name="Han M.V."/>
            <person name="Heger A."/>
            <person name="Hillier L."/>
            <person name="Hinrichs A.S."/>
            <person name="Holmes I."/>
            <person name="Hoskins R.A."/>
            <person name="Hubisz M.J."/>
            <person name="Hultmark D."/>
            <person name="Huntley M.A."/>
            <person name="Jaffe D.B."/>
            <person name="Jagadeeshan S."/>
            <person name="Jeck W.R."/>
            <person name="Johnson J."/>
            <person name="Jones C.D."/>
            <person name="Jordan W.C."/>
            <person name="Karpen G.H."/>
            <person name="Kataoka E."/>
            <person name="Keightley P.D."/>
            <person name="Kheradpour P."/>
            <person name="Kirkness E.F."/>
            <person name="Koerich L.B."/>
            <person name="Kristiansen K."/>
            <person name="Kudrna D."/>
            <person name="Kulathinal R.J."/>
            <person name="Kumar S."/>
            <person name="Kwok R."/>
            <person name="Lander E."/>
            <person name="Langley C.H."/>
            <person name="Lapoint R."/>
            <person name="Lazzaro B.P."/>
            <person name="Lee S.J."/>
            <person name="Levesque L."/>
            <person name="Li R."/>
            <person name="Lin C.F."/>
            <person name="Lin M.F."/>
            <person name="Lindblad-Toh K."/>
            <person name="Llopart A."/>
            <person name="Long M."/>
            <person name="Low L."/>
            <person name="Lozovsky E."/>
            <person name="Lu J."/>
            <person name="Luo M."/>
            <person name="Machado C.A."/>
            <person name="Makalowski W."/>
            <person name="Marzo M."/>
            <person name="Matsuda M."/>
            <person name="Matzkin L."/>
            <person name="McAllister B."/>
            <person name="McBride C.S."/>
            <person name="McKernan B."/>
            <person name="McKernan K."/>
            <person name="Mendez-Lago M."/>
            <person name="Minx P."/>
            <person name="Mollenhauer M.U."/>
            <person name="Montooth K."/>
            <person name="Mount S.M."/>
            <person name="Mu X."/>
            <person name="Myers E."/>
            <person name="Negre B."/>
            <person name="Newfeld S."/>
            <person name="Nielsen R."/>
            <person name="Noor M.A."/>
            <person name="O'Grady P."/>
            <person name="Pachter L."/>
            <person name="Papaceit M."/>
            <person name="Parisi M.J."/>
            <person name="Parisi M."/>
            <person name="Parts L."/>
            <person name="Pedersen J.S."/>
            <person name="Pesole G."/>
            <person name="Phillippy A.M."/>
            <person name="Ponting C.P."/>
            <person name="Pop M."/>
            <person name="Porcelli D."/>
            <person name="Powell J.R."/>
            <person name="Prohaska S."/>
            <person name="Pruitt K."/>
            <person name="Puig M."/>
            <person name="Quesneville H."/>
            <person name="Ram K.R."/>
            <person name="Rand D."/>
            <person name="Rasmussen M.D."/>
            <person name="Reed L.K."/>
            <person name="Reenan R."/>
            <person name="Reily A."/>
            <person name="Remington K.A."/>
            <person name="Rieger T.T."/>
            <person name="Ritchie M.G."/>
            <person name="Robin C."/>
            <person name="Rogers Y.H."/>
            <person name="Rohde C."/>
            <person name="Rozas J."/>
            <person name="Rubenfield M.J."/>
            <person name="Ruiz A."/>
            <person name="Russo S."/>
            <person name="Salzberg S.L."/>
            <person name="Sanchez-Gracia A."/>
            <person name="Saranga D.J."/>
            <person name="Sato H."/>
            <person name="Schaeffer S.W."/>
            <person name="Schatz M.C."/>
            <person name="Schlenke T."/>
            <person name="Schwartz R."/>
            <person name="Segarra C."/>
            <person name="Singh R.S."/>
            <person name="Sirot L."/>
            <person name="Sirota M."/>
            <person name="Sisneros N.B."/>
            <person name="Smith C.D."/>
            <person name="Smith T.F."/>
            <person name="Spieth J."/>
            <person name="Stage D.E."/>
            <person name="Stark A."/>
            <person name="Stephan W."/>
            <person name="Strausberg R.L."/>
            <person name="Strempel S."/>
            <person name="Sturgill D."/>
            <person name="Sutton G."/>
            <person name="Sutton G.G."/>
            <person name="Tao W."/>
            <person name="Teichmann S."/>
            <person name="Tobari Y.N."/>
            <person name="Tomimura Y."/>
            <person name="Tsolas J.M."/>
            <person name="Valente V.L."/>
            <person name="Venter E."/>
            <person name="Venter J.C."/>
            <person name="Vicario S."/>
            <person name="Vieira F.G."/>
            <person name="Vilella A.J."/>
            <person name="Villasante A."/>
            <person name="Walenz B."/>
            <person name="Wang J."/>
            <person name="Wasserman M."/>
            <person name="Watts T."/>
            <person name="Wilson D."/>
            <person name="Wilson R.K."/>
            <person name="Wing R.A."/>
            <person name="Wolfner M.F."/>
            <person name="Wong A."/>
            <person name="Wong G.K."/>
            <person name="Wu C.I."/>
            <person name="Wu G."/>
            <person name="Yamamoto D."/>
            <person name="Yang H.P."/>
            <person name="Yang S.P."/>
            <person name="Yorke J.A."/>
            <person name="Yoshida K."/>
            <person name="Zdobnov E."/>
            <person name="Zhang P."/>
            <person name="Zhang Y."/>
            <person name="Zimin A.V."/>
            <person name="Baldwin J."/>
            <person name="Abdouelleil A."/>
            <person name="Abdulkadir J."/>
            <person name="Abebe A."/>
            <person name="Abera B."/>
            <person name="Abreu J."/>
            <person name="Acer S.C."/>
            <person name="Aftuck L."/>
            <person name="Alexander A."/>
            <person name="An P."/>
            <person name="Anderson E."/>
            <person name="Anderson S."/>
            <person name="Arachi H."/>
            <person name="Azer M."/>
            <person name="Bachantsang P."/>
            <person name="Barry A."/>
            <person name="Bayul T."/>
            <person name="Berlin A."/>
            <person name="Bessette D."/>
            <person name="Bloom T."/>
            <person name="Blye J."/>
            <person name="Boguslavskiy L."/>
            <person name="Bonnet C."/>
            <person name="Boukhgalter B."/>
            <person name="Bourzgui I."/>
            <person name="Brown A."/>
            <person name="Cahill P."/>
            <person name="Channer S."/>
            <person name="Cheshatsang Y."/>
            <person name="Chuda L."/>
            <person name="Citroen M."/>
            <person name="Collymore A."/>
            <person name="Cooke P."/>
            <person name="Costello M."/>
            <person name="D'Aco K."/>
            <person name="Daza R."/>
            <person name="De Haan G."/>
            <person name="DeGray S."/>
            <person name="DeMaso C."/>
            <person name="Dhargay N."/>
            <person name="Dooley K."/>
            <person name="Dooley E."/>
            <person name="Doricent M."/>
            <person name="Dorje P."/>
            <person name="Dorjee K."/>
            <person name="Dupes A."/>
            <person name="Elong R."/>
            <person name="Falk J."/>
            <person name="Farina A."/>
            <person name="Faro S."/>
            <person name="Ferguson D."/>
            <person name="Fisher S."/>
            <person name="Foley C.D."/>
            <person name="Franke A."/>
            <person name="Friedrich D."/>
            <person name="Gadbois L."/>
            <person name="Gearin G."/>
            <person name="Gearin C.R."/>
            <person name="Giannoukos G."/>
            <person name="Goode T."/>
            <person name="Graham J."/>
            <person name="Grandbois E."/>
            <person name="Grewal S."/>
            <person name="Gyaltsen K."/>
            <person name="Hafez N."/>
            <person name="Hagos B."/>
            <person name="Hall J."/>
            <person name="Henson C."/>
            <person name="Hollinger A."/>
            <person name="Honan T."/>
            <person name="Huard M.D."/>
            <person name="Hughes L."/>
            <person name="Hurhula B."/>
            <person name="Husby M.E."/>
            <person name="Kamat A."/>
            <person name="Kanga B."/>
            <person name="Kashin S."/>
            <person name="Khazanovich D."/>
            <person name="Kisner P."/>
            <person name="Lance K."/>
            <person name="Lara M."/>
            <person name="Lee W."/>
            <person name="Lennon N."/>
            <person name="Letendre F."/>
            <person name="LeVine R."/>
            <person name="Lipovsky A."/>
            <person name="Liu X."/>
            <person name="Liu J."/>
            <person name="Liu S."/>
            <person name="Lokyitsang T."/>
            <person name="Lokyitsang Y."/>
            <person name="Lubonja R."/>
            <person name="Lui A."/>
            <person name="MacDonald P."/>
            <person name="Magnisalis V."/>
            <person name="Maru K."/>
            <person name="Matthews C."/>
            <person name="McCusker W."/>
            <person name="McDonough S."/>
            <person name="Mehta T."/>
            <person name="Meldrim J."/>
            <person name="Meneus L."/>
            <person name="Mihai O."/>
            <person name="Mihalev A."/>
            <person name="Mihova T."/>
            <person name="Mittelman R."/>
            <person name="Mlenga V."/>
            <person name="Montmayeur A."/>
            <person name="Mulrain L."/>
            <person name="Navidi A."/>
            <person name="Naylor J."/>
            <person name="Negash T."/>
            <person name="Nguyen T."/>
            <person name="Nguyen N."/>
            <person name="Nicol R."/>
            <person name="Norbu C."/>
            <person name="Norbu N."/>
            <person name="Novod N."/>
            <person name="O'Neill B."/>
            <person name="Osman S."/>
            <person name="Markiewicz E."/>
            <person name="Oyono O.L."/>
            <person name="Patti C."/>
            <person name="Phunkhang P."/>
            <person name="Pierre F."/>
            <person name="Priest M."/>
            <person name="Raghuraman S."/>
            <person name="Rege F."/>
            <person name="Reyes R."/>
            <person name="Rise C."/>
            <person name="Rogov P."/>
            <person name="Ross K."/>
            <person name="Ryan E."/>
            <person name="Settipalli S."/>
            <person name="Shea T."/>
            <person name="Sherpa N."/>
            <person name="Shi L."/>
            <person name="Shih D."/>
            <person name="Sparrow T."/>
            <person name="Spaulding J."/>
            <person name="Stalker J."/>
            <person name="Stange-Thomann N."/>
            <person name="Stavropoulos S."/>
            <person name="Stone C."/>
            <person name="Strader C."/>
            <person name="Tesfaye S."/>
            <person name="Thomson T."/>
            <person name="Thoulutsang Y."/>
            <person name="Thoulutsang D."/>
            <person name="Topham K."/>
            <person name="Topping I."/>
            <person name="Tsamla T."/>
            <person name="Vassiliev H."/>
            <person name="Vo A."/>
            <person name="Wangchuk T."/>
            <person name="Wangdi T."/>
            <person name="Weiand M."/>
            <person name="Wilkinson J."/>
            <person name="Wilson A."/>
            <person name="Yadav S."/>
            <person name="Young G."/>
            <person name="Yu Q."/>
            <person name="Zembek L."/>
            <person name="Zhong D."/>
            <person name="Zimmer A."/>
            <person name="Zwirko Z."/>
            <person name="Jaffe D.B."/>
            <person name="Alvarez P."/>
            <person name="Brockman W."/>
            <person name="Butler J."/>
            <person name="Chin C."/>
            <person name="Gnerre S."/>
            <person name="Grabherr M."/>
            <person name="Kleber M."/>
            <person name="Mauceli E."/>
            <person name="MacCallum I."/>
        </authorList>
    </citation>
    <scope>NUCLEOTIDE SEQUENCE [LARGE SCALE GENOMIC DNA]</scope>
    <source>
        <strain evidence="3">Tucson 15287-2541.00</strain>
    </source>
</reference>
<sequence>MSLVTDDEWAQYKTEHKKSYDKDEDQIRRSLYEKAKAKVEEHNKKYESGEVTWTMGINHMSDFTKEEYEMRCGSRKK</sequence>
<name>B4JW43_DROGR</name>
<dbReference type="InParanoid" id="B4JW43"/>
<dbReference type="SUPFAM" id="SSF54001">
    <property type="entry name" value="Cysteine proteinases"/>
    <property type="match status" value="1"/>
</dbReference>
<dbReference type="SMART" id="SM00848">
    <property type="entry name" value="Inhibitor_I29"/>
    <property type="match status" value="1"/>
</dbReference>
<dbReference type="InterPro" id="IPR013201">
    <property type="entry name" value="Prot_inhib_I29"/>
</dbReference>
<dbReference type="eggNOG" id="KOG1543">
    <property type="taxonomic scope" value="Eukaryota"/>
</dbReference>
<gene>
    <name evidence="2" type="primary">Dgri\GH22972</name>
    <name evidence="2" type="ORF">Dgri_GH22972</name>
</gene>
<organism evidence="3">
    <name type="scientific">Drosophila grimshawi</name>
    <name type="common">Hawaiian fruit fly</name>
    <name type="synonym">Idiomyia grimshawi</name>
    <dbReference type="NCBI Taxonomy" id="7222"/>
    <lineage>
        <taxon>Eukaryota</taxon>
        <taxon>Metazoa</taxon>
        <taxon>Ecdysozoa</taxon>
        <taxon>Arthropoda</taxon>
        <taxon>Hexapoda</taxon>
        <taxon>Insecta</taxon>
        <taxon>Pterygota</taxon>
        <taxon>Neoptera</taxon>
        <taxon>Endopterygota</taxon>
        <taxon>Diptera</taxon>
        <taxon>Brachycera</taxon>
        <taxon>Muscomorpha</taxon>
        <taxon>Ephydroidea</taxon>
        <taxon>Drosophilidae</taxon>
        <taxon>Drosophila</taxon>
        <taxon>Hawaiian Drosophila</taxon>
    </lineage>
</organism>
<dbReference type="OrthoDB" id="5855924at2759"/>
<evidence type="ECO:0000313" key="2">
    <source>
        <dbReference type="EMBL" id="EDV98181.1"/>
    </source>
</evidence>
<dbReference type="Proteomes" id="UP000001070">
    <property type="component" value="Unassembled WGS sequence"/>
</dbReference>
<evidence type="ECO:0000259" key="1">
    <source>
        <dbReference type="SMART" id="SM00848"/>
    </source>
</evidence>
<dbReference type="InterPro" id="IPR038765">
    <property type="entry name" value="Papain-like_cys_pep_sf"/>
</dbReference>
<dbReference type="GO" id="GO:0007614">
    <property type="term" value="P:short-term memory"/>
    <property type="evidence" value="ECO:0007669"/>
    <property type="project" value="EnsemblMetazoa"/>
</dbReference>
<dbReference type="GO" id="GO:0004869">
    <property type="term" value="F:cysteine-type endopeptidase inhibitor activity"/>
    <property type="evidence" value="ECO:0007669"/>
    <property type="project" value="EnsemblMetazoa"/>
</dbReference>
<dbReference type="SMR" id="B4JW43"/>
<dbReference type="AlphaFoldDB" id="B4JW43"/>
<dbReference type="PhylomeDB" id="B4JW43"/>
<dbReference type="HOGENOM" id="CLU_181005_0_0_1"/>
<keyword evidence="3" id="KW-1185">Reference proteome</keyword>
<feature type="domain" description="Cathepsin propeptide inhibitor" evidence="1">
    <location>
        <begin position="9"/>
        <end position="68"/>
    </location>
</feature>
<dbReference type="STRING" id="7222.B4JW43"/>
<dbReference type="Gene3D" id="1.10.287.2250">
    <property type="match status" value="1"/>
</dbReference>
<dbReference type="OMA" id="DEYANRC"/>
<protein>
    <submittedName>
        <fullName evidence="2">GH22972</fullName>
    </submittedName>
</protein>